<evidence type="ECO:0000313" key="2">
    <source>
        <dbReference type="Proteomes" id="UP000010077"/>
    </source>
</evidence>
<evidence type="ECO:0000313" key="1">
    <source>
        <dbReference type="EMBL" id="AFX99057.1"/>
    </source>
</evidence>
<reference evidence="1 2" key="1">
    <citation type="journal article" date="2012" name="Proc. Natl. Acad. Sci. U.S.A.">
        <title>Genome streamlining and chemical defense in a coral reef symbiosis.</title>
        <authorList>
            <person name="Kwan J.C."/>
            <person name="Donia M.S."/>
            <person name="Han A.W."/>
            <person name="Hirose E."/>
            <person name="Haygood M.G."/>
            <person name="Schmidt E.W."/>
        </authorList>
    </citation>
    <scope>NUCLEOTIDE SEQUENCE [LARGE SCALE GENOMIC DNA]</scope>
    <source>
        <strain evidence="1 2">L2</strain>
    </source>
</reference>
<sequence>MTLNGTLGRVDRFTNETLEDQVFTPNDNYYLNILEDSF</sequence>
<dbReference type="EMBL" id="CP003539">
    <property type="protein sequence ID" value="AFX99057.1"/>
    <property type="molecule type" value="Genomic_DNA"/>
</dbReference>
<name>K7YNG4_9PROT</name>
<dbReference type="KEGG" id="thal:A1OE_873"/>
<dbReference type="Proteomes" id="UP000010077">
    <property type="component" value="Chromosome"/>
</dbReference>
<organism evidence="1 2">
    <name type="scientific">Candidatus Endolissoclinum faulkneri L2</name>
    <dbReference type="NCBI Taxonomy" id="1193729"/>
    <lineage>
        <taxon>Bacteria</taxon>
        <taxon>Pseudomonadati</taxon>
        <taxon>Pseudomonadota</taxon>
        <taxon>Alphaproteobacteria</taxon>
        <taxon>Rhodospirillales</taxon>
        <taxon>Rhodospirillaceae</taxon>
        <taxon>Candidatus Endolissoclinum</taxon>
    </lineage>
</organism>
<keyword evidence="2" id="KW-1185">Reference proteome</keyword>
<protein>
    <submittedName>
        <fullName evidence="1">Uncharacterized protein</fullName>
    </submittedName>
</protein>
<proteinExistence type="predicted"/>
<accession>K7YNG4</accession>
<dbReference type="HOGENOM" id="CLU_3326009_0_0_5"/>
<gene>
    <name evidence="1" type="ORF">A1OE_873</name>
</gene>
<dbReference type="AlphaFoldDB" id="K7YNG4"/>